<protein>
    <submittedName>
        <fullName evidence="1">Uncharacterized protein</fullName>
    </submittedName>
</protein>
<dbReference type="EMBL" id="AP012279">
    <property type="protein sequence ID" value="BAL73416.1"/>
    <property type="molecule type" value="Genomic_DNA"/>
</dbReference>
<name>A0AAI8M7V0_9BRAD</name>
<accession>A0AAI8M7V0</accession>
<dbReference type="Proteomes" id="UP000007886">
    <property type="component" value="Chromosome"/>
</dbReference>
<dbReference type="KEGG" id="brs:S23_01900"/>
<organism evidence="1 2">
    <name type="scientific">Bradyrhizobium cosmicum</name>
    <dbReference type="NCBI Taxonomy" id="1404864"/>
    <lineage>
        <taxon>Bacteria</taxon>
        <taxon>Pseudomonadati</taxon>
        <taxon>Pseudomonadota</taxon>
        <taxon>Alphaproteobacteria</taxon>
        <taxon>Hyphomicrobiales</taxon>
        <taxon>Nitrobacteraceae</taxon>
        <taxon>Bradyrhizobium</taxon>
    </lineage>
</organism>
<reference evidence="1 2" key="1">
    <citation type="journal article" date="2012" name="Microbes Environ.">
        <title>Complete genome sequence of Bradyrhizobium sp. S23321: insights into symbiosis evolution in soil oligotrophs.</title>
        <authorList>
            <person name="Okubo T."/>
            <person name="Tsukui T."/>
            <person name="Maita H."/>
            <person name="Okamoto S."/>
            <person name="Oshima K."/>
            <person name="Fujisawa T."/>
            <person name="Saito A."/>
            <person name="Futamata H."/>
            <person name="Hattori R."/>
            <person name="Shimomura Y."/>
            <person name="Haruta S."/>
            <person name="Morimoto S."/>
            <person name="Wang Y."/>
            <person name="Sakai Y."/>
            <person name="Hattori M."/>
            <person name="Aizawa S."/>
            <person name="Nagashima K.V.P."/>
            <person name="Masuda S."/>
            <person name="Hattori T."/>
            <person name="Yamashita A."/>
            <person name="Bao Z."/>
            <person name="Hayatsu M."/>
            <person name="Kajiya-Kanegae H."/>
            <person name="Yoshinaga I."/>
            <person name="Sakamoto K."/>
            <person name="Toyota K."/>
            <person name="Nakao M."/>
            <person name="Kohara M."/>
            <person name="Anda M."/>
            <person name="Niwa R."/>
            <person name="Jung-Hwan P."/>
            <person name="Sameshima-Saito R."/>
            <person name="Tokuda S."/>
            <person name="Yamamoto S."/>
            <person name="Yamamoto S."/>
            <person name="Yokoyama T."/>
            <person name="Akutsu T."/>
            <person name="Nakamura Y."/>
            <person name="Nakahira-Yanaka Y."/>
            <person name="Takada Hoshino Y."/>
            <person name="Hirakawa H."/>
            <person name="Mitsui H."/>
            <person name="Terasawa K."/>
            <person name="Itakura M."/>
            <person name="Sato S."/>
            <person name="Ikeda-Ohtsubo W."/>
            <person name="Sakakura N."/>
            <person name="Kaminuma E."/>
            <person name="Minamisawa K."/>
        </authorList>
    </citation>
    <scope>NUCLEOTIDE SEQUENCE [LARGE SCALE GENOMIC DNA]</scope>
    <source>
        <strain evidence="1 2">S23321</strain>
    </source>
</reference>
<gene>
    <name evidence="1" type="ORF">S23_01900</name>
</gene>
<keyword evidence="2" id="KW-1185">Reference proteome</keyword>
<proteinExistence type="predicted"/>
<evidence type="ECO:0000313" key="2">
    <source>
        <dbReference type="Proteomes" id="UP000007886"/>
    </source>
</evidence>
<dbReference type="AlphaFoldDB" id="A0AAI8M7V0"/>
<sequence>MDEHADDDRRVDREQQAPGILAQVCENRAQVALQGNRRGRTPNGFGVNMWFTGFFSPLHIDDVALTDTIPATLRSDEAVRWLDPTASKLLTRIPSWARNRLSKHLMESWVESVVKPSSP</sequence>
<evidence type="ECO:0000313" key="1">
    <source>
        <dbReference type="EMBL" id="BAL73416.1"/>
    </source>
</evidence>